<protein>
    <submittedName>
        <fullName evidence="2">Uncharacterized protein</fullName>
    </submittedName>
</protein>
<feature type="compositionally biased region" description="Basic and acidic residues" evidence="1">
    <location>
        <begin position="1"/>
        <end position="12"/>
    </location>
</feature>
<accession>A0AAE0RQX6</accession>
<keyword evidence="3" id="KW-1185">Reference proteome</keyword>
<name>A0AAE0RQX6_9BIVA</name>
<dbReference type="AlphaFoldDB" id="A0AAE0RQX6"/>
<evidence type="ECO:0000313" key="2">
    <source>
        <dbReference type="EMBL" id="KAK3578066.1"/>
    </source>
</evidence>
<evidence type="ECO:0000313" key="3">
    <source>
        <dbReference type="Proteomes" id="UP001195483"/>
    </source>
</evidence>
<reference evidence="2" key="3">
    <citation type="submission" date="2023-05" db="EMBL/GenBank/DDBJ databases">
        <authorList>
            <person name="Smith C.H."/>
        </authorList>
    </citation>
    <scope>NUCLEOTIDE SEQUENCE</scope>
    <source>
        <strain evidence="2">CHS0354</strain>
        <tissue evidence="2">Mantle</tissue>
    </source>
</reference>
<evidence type="ECO:0000256" key="1">
    <source>
        <dbReference type="SAM" id="MobiDB-lite"/>
    </source>
</evidence>
<feature type="region of interest" description="Disordered" evidence="1">
    <location>
        <begin position="1"/>
        <end position="21"/>
    </location>
</feature>
<reference evidence="2" key="2">
    <citation type="journal article" date="2021" name="Genome Biol. Evol.">
        <title>Developing a high-quality reference genome for a parasitic bivalve with doubly uniparental inheritance (Bivalvia: Unionida).</title>
        <authorList>
            <person name="Smith C.H."/>
        </authorList>
    </citation>
    <scope>NUCLEOTIDE SEQUENCE</scope>
    <source>
        <strain evidence="2">CHS0354</strain>
        <tissue evidence="2">Mantle</tissue>
    </source>
</reference>
<organism evidence="2 3">
    <name type="scientific">Potamilus streckersoni</name>
    <dbReference type="NCBI Taxonomy" id="2493646"/>
    <lineage>
        <taxon>Eukaryota</taxon>
        <taxon>Metazoa</taxon>
        <taxon>Spiralia</taxon>
        <taxon>Lophotrochozoa</taxon>
        <taxon>Mollusca</taxon>
        <taxon>Bivalvia</taxon>
        <taxon>Autobranchia</taxon>
        <taxon>Heteroconchia</taxon>
        <taxon>Palaeoheterodonta</taxon>
        <taxon>Unionida</taxon>
        <taxon>Unionoidea</taxon>
        <taxon>Unionidae</taxon>
        <taxon>Ambleminae</taxon>
        <taxon>Lampsilini</taxon>
        <taxon>Potamilus</taxon>
    </lineage>
</organism>
<sequence>MCETARQNEKFNRMQHRQKTREEHDIANVLLDLQHYDETSFAQEGINRLDTGGVLFNVMERWNQIKNTKD</sequence>
<dbReference type="EMBL" id="JAEAOA010001929">
    <property type="protein sequence ID" value="KAK3578066.1"/>
    <property type="molecule type" value="Genomic_DNA"/>
</dbReference>
<dbReference type="Proteomes" id="UP001195483">
    <property type="component" value="Unassembled WGS sequence"/>
</dbReference>
<gene>
    <name evidence="2" type="ORF">CHS0354_032715</name>
</gene>
<reference evidence="2" key="1">
    <citation type="journal article" date="2021" name="Genome Biol. Evol.">
        <title>A High-Quality Reference Genome for a Parasitic Bivalve with Doubly Uniparental Inheritance (Bivalvia: Unionida).</title>
        <authorList>
            <person name="Smith C.H."/>
        </authorList>
    </citation>
    <scope>NUCLEOTIDE SEQUENCE</scope>
    <source>
        <strain evidence="2">CHS0354</strain>
    </source>
</reference>
<proteinExistence type="predicted"/>
<comment type="caution">
    <text evidence="2">The sequence shown here is derived from an EMBL/GenBank/DDBJ whole genome shotgun (WGS) entry which is preliminary data.</text>
</comment>